<feature type="compositionally biased region" description="Polar residues" evidence="1">
    <location>
        <begin position="103"/>
        <end position="112"/>
    </location>
</feature>
<feature type="compositionally biased region" description="Low complexity" evidence="1">
    <location>
        <begin position="417"/>
        <end position="437"/>
    </location>
</feature>
<sequence length="1741" mass="186675">METHKRNRDEDGTLVTFYAPNRTFARVYKGQSLEETRSLVRKKLGLPDDTSIRFSRLHEGKVIELDDDDDFEAFRHLARYVPSLDVSVFVGQTGPPLFTQQATRESTVNLSNPKRRPKKRQAAIPSSVSPLDSTTNGITSAKDRPSNIPDSSSTLDVNGVPKKKRKRKDGTHIVDRPVSSPVSPLPAFQTVPDGHETSSFRNREPAPQRTRPILPPSPHGSEPPAIEALVPRKGSKRKRQDSPETPAAVPLTIFAPTVPPPPSPARSASFSSPAKKKRRKNKRAEDSPAVTPVQMTATRFDKTSKRKPNDTVSASPPPAAAPLAAETDLGTEDTVVGRKATKKAKTEAKLRTVEDDDATASSKEDAKKSKKRKDKESNREQGFATTPVESSPNETPPASIEPAKEKRKKRTEATELPEAVPSASPTPTASTDATAAKSSKEKRRKAKGRHSEQLNGALAMTGSENEPVAGPSAAVEPEADGELKGKKVRRRKTLPATLASDAEEATSPMSKSSAAEPVSHEDQVTSTTQDSSESASAKKSRRDRKSLSALSSHGEGSTSETAAFSAVRAAAEAVLARASSTSAGPNSAPASQQYAPPLSEAALPGKKRKSGKSKLSQAWGPNDLVEEQESACASVATPALDSTSASAASVPSTFVKITAKTKAAHAQRTPRPSSAPTCPICDEPSLHPRSQCPVVEAGPMAIRKRIAQLKKSGDYELAEELDVLYKEAQRRRKSAGGKRAANIAALTLVPAANAETEVPQLSPAMSLQSSSTSALSRPRLGDRSLSSPRLPAGSEISEVVVESKDEGSSNESSSDDEDEGPVPTASSLPLLDPTNLEALLYVPVKPRVSVLAQIPSSSESSEGEESDDEPRNDKDIDMDEEDKHDRAYRRMSRKFAHAGSSSDEDEPQPDSDQAQELDSTADTDVDDHIISPTEMDPGPNNSIDRQDAQQVEADMLAQDTSAIERPAKQLDDESVVPGDHRELSESDEDEDEKEVEAQAKSSGSPEPHAAVASNAETSEADIDEPQGIPEDRGDDRRADTTAVVDPLSQAHPEPKEPEGSEADDGAKQQPDGGDTVDVSAEAPQPDENVPEPDARVDFVRDGAPSEADDVEQDAPAADLRKSSPELGGDLSPALSGTTAQAEVEKVNGTSDREDESAGEDTAMRNEDDMQVEVVEPYAEDPNDPIDAFSSDHDAEQDDPIEDPDVTQAPAQEREHTPPPATPRTPGTVGRMKDRYGRLSQARGREAGPRLSQLVLGDLALSQEDITLKHPAPAGTLEPSLISDPEAQAEMDDDPEADEPEPAKTPNQSMSSLREPQQEAQGKVADSAEVQPRRPTRATRRTTSIAPSSSLPEPEPEPTPTPAPTQRRGRPRLTAEEKARREAEKAEIAANRAAARQQKAAEKKAEKEARDAAKQAAKDAKQREKAERAQAKRGGARSGRGRGGLGKPVSTRSQRVKESVEPEDEEGVDEDTSGLDGREAPSAADVANTPGVAKISWAVLPQSDLRRTQESVGETSMIDELQPSSPEVVPPRALYVREESPARDDTITQEHVDEHDKHNPAVTPKSKSKGATEDPLFIPSSSQHPPTPFSLPAAESTPFANGNEGRNNPDDNDDDGEPEEEPERTFTAPTRSRGSWLPHSLYPSLTVLAGQALFPTSQISSPALFSQTPRQEATYKRSPATYGNGNGKDKEDDDDDDDDSSDESDSSDSDGSTRKKSHIPQSRRAGAGVQRKKKSRLLSAYA</sequence>
<organism evidence="2 3">
    <name type="scientific">Dichomitus squalens</name>
    <dbReference type="NCBI Taxonomy" id="114155"/>
    <lineage>
        <taxon>Eukaryota</taxon>
        <taxon>Fungi</taxon>
        <taxon>Dikarya</taxon>
        <taxon>Basidiomycota</taxon>
        <taxon>Agaricomycotina</taxon>
        <taxon>Agaricomycetes</taxon>
        <taxon>Polyporales</taxon>
        <taxon>Polyporaceae</taxon>
        <taxon>Dichomitus</taxon>
    </lineage>
</organism>
<feature type="compositionally biased region" description="Basic and acidic residues" evidence="1">
    <location>
        <begin position="869"/>
        <end position="885"/>
    </location>
</feature>
<feature type="compositionally biased region" description="Low complexity" evidence="1">
    <location>
        <begin position="1387"/>
        <end position="1397"/>
    </location>
</feature>
<feature type="compositionally biased region" description="Gly residues" evidence="1">
    <location>
        <begin position="1435"/>
        <end position="1445"/>
    </location>
</feature>
<feature type="compositionally biased region" description="Basic and acidic residues" evidence="1">
    <location>
        <begin position="1534"/>
        <end position="1558"/>
    </location>
</feature>
<proteinExistence type="predicted"/>
<feature type="compositionally biased region" description="Acidic residues" evidence="1">
    <location>
        <begin position="1690"/>
        <end position="1707"/>
    </location>
</feature>
<feature type="compositionally biased region" description="Basic and acidic residues" evidence="1">
    <location>
        <begin position="193"/>
        <end position="206"/>
    </location>
</feature>
<keyword evidence="3" id="KW-1185">Reference proteome</keyword>
<feature type="compositionally biased region" description="Low complexity" evidence="1">
    <location>
        <begin position="1340"/>
        <end position="1351"/>
    </location>
</feature>
<evidence type="ECO:0000256" key="1">
    <source>
        <dbReference type="SAM" id="MobiDB-lite"/>
    </source>
</evidence>
<gene>
    <name evidence="2" type="ORF">BD310DRAFT_944360</name>
</gene>
<feature type="compositionally biased region" description="Low complexity" evidence="1">
    <location>
        <begin position="760"/>
        <end position="778"/>
    </location>
</feature>
<evidence type="ECO:0000313" key="3">
    <source>
        <dbReference type="Proteomes" id="UP000292082"/>
    </source>
</evidence>
<feature type="compositionally biased region" description="Polar residues" evidence="1">
    <location>
        <begin position="383"/>
        <end position="393"/>
    </location>
</feature>
<dbReference type="EMBL" id="ML145086">
    <property type="protein sequence ID" value="TBU64544.1"/>
    <property type="molecule type" value="Genomic_DNA"/>
</dbReference>
<protein>
    <submittedName>
        <fullName evidence="2">Uncharacterized protein</fullName>
    </submittedName>
</protein>
<feature type="region of interest" description="Disordered" evidence="1">
    <location>
        <begin position="1659"/>
        <end position="1741"/>
    </location>
</feature>
<feature type="compositionally biased region" description="Acidic residues" evidence="1">
    <location>
        <begin position="902"/>
        <end position="925"/>
    </location>
</feature>
<feature type="compositionally biased region" description="Basic and acidic residues" evidence="1">
    <location>
        <begin position="1398"/>
        <end position="1429"/>
    </location>
</feature>
<feature type="compositionally biased region" description="Basic residues" evidence="1">
    <location>
        <begin position="886"/>
        <end position="896"/>
    </location>
</feature>
<feature type="region of interest" description="Disordered" evidence="1">
    <location>
        <begin position="853"/>
        <end position="1250"/>
    </location>
</feature>
<reference evidence="2 3" key="1">
    <citation type="submission" date="2019-01" db="EMBL/GenBank/DDBJ databases">
        <title>Draft genome sequences of three monokaryotic isolates of the white-rot basidiomycete fungus Dichomitus squalens.</title>
        <authorList>
            <consortium name="DOE Joint Genome Institute"/>
            <person name="Lopez S.C."/>
            <person name="Andreopoulos B."/>
            <person name="Pangilinan J."/>
            <person name="Lipzen A."/>
            <person name="Riley R."/>
            <person name="Ahrendt S."/>
            <person name="Ng V."/>
            <person name="Barry K."/>
            <person name="Daum C."/>
            <person name="Grigoriev I.V."/>
            <person name="Hilden K.S."/>
            <person name="Makela M.R."/>
            <person name="de Vries R.P."/>
        </authorList>
    </citation>
    <scope>NUCLEOTIDE SEQUENCE [LARGE SCALE GENOMIC DNA]</scope>
    <source>
        <strain evidence="2 3">CBS 464.89</strain>
    </source>
</reference>
<feature type="compositionally biased region" description="Basic and acidic residues" evidence="1">
    <location>
        <begin position="1230"/>
        <end position="1247"/>
    </location>
</feature>
<accession>A0A4Q9NPL0</accession>
<feature type="compositionally biased region" description="Acidic residues" evidence="1">
    <location>
        <begin position="1609"/>
        <end position="1621"/>
    </location>
</feature>
<evidence type="ECO:0000313" key="2">
    <source>
        <dbReference type="EMBL" id="TBU64544.1"/>
    </source>
</evidence>
<feature type="compositionally biased region" description="Polar residues" evidence="1">
    <location>
        <begin position="1659"/>
        <end position="1670"/>
    </location>
</feature>
<feature type="compositionally biased region" description="Acidic residues" evidence="1">
    <location>
        <begin position="1194"/>
        <end position="1204"/>
    </location>
</feature>
<feature type="compositionally biased region" description="Polar residues" evidence="1">
    <location>
        <begin position="1304"/>
        <end position="1319"/>
    </location>
</feature>
<feature type="compositionally biased region" description="Polar residues" evidence="1">
    <location>
        <begin position="124"/>
        <end position="139"/>
    </location>
</feature>
<feature type="compositionally biased region" description="Polar residues" evidence="1">
    <location>
        <begin position="582"/>
        <end position="594"/>
    </location>
</feature>
<feature type="region of interest" description="Disordered" evidence="1">
    <location>
        <begin position="760"/>
        <end position="834"/>
    </location>
</feature>
<feature type="region of interest" description="Disordered" evidence="1">
    <location>
        <begin position="1266"/>
        <end position="1637"/>
    </location>
</feature>
<feature type="compositionally biased region" description="Low complexity" evidence="1">
    <location>
        <begin position="559"/>
        <end position="581"/>
    </location>
</feature>
<feature type="compositionally biased region" description="Basic and acidic residues" evidence="1">
    <location>
        <begin position="344"/>
        <end position="353"/>
    </location>
</feature>
<feature type="compositionally biased region" description="Acidic residues" evidence="1">
    <location>
        <begin position="985"/>
        <end position="994"/>
    </location>
</feature>
<feature type="compositionally biased region" description="Acidic residues" evidence="1">
    <location>
        <begin position="1286"/>
        <end position="1299"/>
    </location>
</feature>
<feature type="compositionally biased region" description="Basic and acidic residues" evidence="1">
    <location>
        <begin position="299"/>
        <end position="309"/>
    </location>
</feature>
<feature type="compositionally biased region" description="Acidic residues" evidence="1">
    <location>
        <begin position="1460"/>
        <end position="1472"/>
    </location>
</feature>
<feature type="compositionally biased region" description="Basic and acidic residues" evidence="1">
    <location>
        <begin position="1029"/>
        <end position="1039"/>
    </location>
</feature>
<feature type="compositionally biased region" description="Basic and acidic residues" evidence="1">
    <location>
        <begin position="1372"/>
        <end position="1386"/>
    </location>
</feature>
<name>A0A4Q9NPL0_9APHY</name>
<dbReference type="Proteomes" id="UP000292082">
    <property type="component" value="Unassembled WGS sequence"/>
</dbReference>
<feature type="region of interest" description="Disordered" evidence="1">
    <location>
        <begin position="103"/>
        <end position="692"/>
    </location>
</feature>